<dbReference type="SUPFAM" id="SSF51391">
    <property type="entry name" value="Thiamin phosphate synthase"/>
    <property type="match status" value="1"/>
</dbReference>
<evidence type="ECO:0000256" key="12">
    <source>
        <dbReference type="ARBA" id="ARBA00038905"/>
    </source>
</evidence>
<keyword evidence="3" id="KW-0515">Mutator protein</keyword>
<comment type="catalytic activity">
    <reaction evidence="11">
        <text>8-oxo-GTP + H2O = 8-oxo-GMP + diphosphate + H(+)</text>
        <dbReference type="Rhea" id="RHEA:67616"/>
        <dbReference type="ChEBI" id="CHEBI:15377"/>
        <dbReference type="ChEBI" id="CHEBI:15378"/>
        <dbReference type="ChEBI" id="CHEBI:33019"/>
        <dbReference type="ChEBI" id="CHEBI:143553"/>
        <dbReference type="ChEBI" id="CHEBI:145694"/>
    </reaction>
</comment>
<protein>
    <recommendedName>
        <fullName evidence="13">8-oxo-dGTP diphosphatase</fullName>
        <ecNumber evidence="12">3.6.1.55</ecNumber>
    </recommendedName>
    <alternativeName>
        <fullName evidence="16">7,8-dihydro-8-oxoguanine-triphosphatase</fullName>
    </alternativeName>
    <alternativeName>
        <fullName evidence="15">Mutator protein MutT</fullName>
    </alternativeName>
    <alternativeName>
        <fullName evidence="14">dGTP pyrophosphohydrolase</fullName>
    </alternativeName>
</protein>
<evidence type="ECO:0000256" key="9">
    <source>
        <dbReference type="ARBA" id="ARBA00023204"/>
    </source>
</evidence>
<dbReference type="InterPro" id="IPR020476">
    <property type="entry name" value="Nudix_hydrolase"/>
</dbReference>
<dbReference type="SUPFAM" id="SSF55811">
    <property type="entry name" value="Nudix"/>
    <property type="match status" value="1"/>
</dbReference>
<accession>A0ABT1TG24</accession>
<keyword evidence="6" id="KW-0227">DNA damage</keyword>
<reference evidence="18 19" key="1">
    <citation type="submission" date="2022-07" db="EMBL/GenBank/DDBJ databases">
        <title>Methylomonas rivi sp. nov., Methylomonas rosea sp. nov., Methylomonas aureus sp. nov. and Methylomonas subterranea sp. nov., four novel methanotrophs isolated from a freshwater creek and the deep terrestrial subsurface.</title>
        <authorList>
            <person name="Abin C."/>
            <person name="Sankaranarayanan K."/>
            <person name="Garner C."/>
            <person name="Sindelar R."/>
            <person name="Kotary K."/>
            <person name="Garner R."/>
            <person name="Barclay S."/>
            <person name="Lawson P."/>
            <person name="Krumholz L."/>
        </authorList>
    </citation>
    <scope>NUCLEOTIDE SEQUENCE [LARGE SCALE GENOMIC DNA]</scope>
    <source>
        <strain evidence="18 19">SURF-2</strain>
    </source>
</reference>
<evidence type="ECO:0000256" key="11">
    <source>
        <dbReference type="ARBA" id="ARBA00036904"/>
    </source>
</evidence>
<keyword evidence="7 18" id="KW-0378">Hydrolase</keyword>
<comment type="similarity">
    <text evidence="2">Belongs to the Nudix hydrolase family.</text>
</comment>
<evidence type="ECO:0000256" key="7">
    <source>
        <dbReference type="ARBA" id="ARBA00022801"/>
    </source>
</evidence>
<dbReference type="Pfam" id="PF02581">
    <property type="entry name" value="TMP-TENI"/>
    <property type="match status" value="1"/>
</dbReference>
<dbReference type="InterPro" id="IPR029119">
    <property type="entry name" value="MutY_C"/>
</dbReference>
<evidence type="ECO:0000256" key="1">
    <source>
        <dbReference type="ARBA" id="ARBA00001946"/>
    </source>
</evidence>
<dbReference type="Pfam" id="PF14815">
    <property type="entry name" value="NUDIX_4"/>
    <property type="match status" value="1"/>
</dbReference>
<evidence type="ECO:0000256" key="6">
    <source>
        <dbReference type="ARBA" id="ARBA00022763"/>
    </source>
</evidence>
<dbReference type="NCBIfam" id="NF006530">
    <property type="entry name" value="PRK08999.1"/>
    <property type="match status" value="1"/>
</dbReference>
<keyword evidence="8" id="KW-0460">Magnesium</keyword>
<keyword evidence="4" id="KW-0235">DNA replication</keyword>
<evidence type="ECO:0000256" key="14">
    <source>
        <dbReference type="ARBA" id="ARBA00041592"/>
    </source>
</evidence>
<dbReference type="CDD" id="cd00564">
    <property type="entry name" value="TMP_TenI"/>
    <property type="match status" value="1"/>
</dbReference>
<evidence type="ECO:0000256" key="10">
    <source>
        <dbReference type="ARBA" id="ARBA00035861"/>
    </source>
</evidence>
<dbReference type="PANTHER" id="PTHR47707">
    <property type="entry name" value="8-OXO-DGTP DIPHOSPHATASE"/>
    <property type="match status" value="1"/>
</dbReference>
<comment type="cofactor">
    <cofactor evidence="1">
        <name>Mg(2+)</name>
        <dbReference type="ChEBI" id="CHEBI:18420"/>
    </cofactor>
</comment>
<dbReference type="NCBIfam" id="TIGR00586">
    <property type="entry name" value="mutt"/>
    <property type="match status" value="1"/>
</dbReference>
<name>A0ABT1TG24_9GAMM</name>
<dbReference type="CDD" id="cd03425">
    <property type="entry name" value="NUDIX_MutT_NudA_like"/>
    <property type="match status" value="1"/>
</dbReference>
<evidence type="ECO:0000256" key="8">
    <source>
        <dbReference type="ARBA" id="ARBA00022842"/>
    </source>
</evidence>
<evidence type="ECO:0000256" key="2">
    <source>
        <dbReference type="ARBA" id="ARBA00005582"/>
    </source>
</evidence>
<evidence type="ECO:0000256" key="5">
    <source>
        <dbReference type="ARBA" id="ARBA00022723"/>
    </source>
</evidence>
<feature type="domain" description="Nudix hydrolase" evidence="17">
    <location>
        <begin position="4"/>
        <end position="133"/>
    </location>
</feature>
<dbReference type="PRINTS" id="PR00502">
    <property type="entry name" value="NUDIXFAMILY"/>
</dbReference>
<dbReference type="EMBL" id="JANIBJ010000014">
    <property type="protein sequence ID" value="MCQ8104259.1"/>
    <property type="molecule type" value="Genomic_DNA"/>
</dbReference>
<evidence type="ECO:0000256" key="3">
    <source>
        <dbReference type="ARBA" id="ARBA00022457"/>
    </source>
</evidence>
<dbReference type="InterPro" id="IPR020084">
    <property type="entry name" value="NUDIX_hydrolase_CS"/>
</dbReference>
<dbReference type="InterPro" id="IPR022998">
    <property type="entry name" value="ThiamineP_synth_TenI"/>
</dbReference>
<dbReference type="PROSITE" id="PS51462">
    <property type="entry name" value="NUDIX"/>
    <property type="match status" value="1"/>
</dbReference>
<dbReference type="InterPro" id="IPR015797">
    <property type="entry name" value="NUDIX_hydrolase-like_dom_sf"/>
</dbReference>
<sequence>MSATPAVHVAVGVIRDGDGNILLTRRARHAHQGGLWEFPGGKLEADESVAQALRRELREEVGITVKNAHPLIKINHRYPELRVLLDVWQVTDFSGTADAREGQAMRWVAPQRLSAYTFPAANLPIITAARLPDRYAILEGQNAEQVLSNLERIVDKQIQLLQLRLKTLPTAAVSAVCEAVLEKCQRRGIRVLLNSDLALSHRNADGIHLSSRALLACRSRPPHYQWVAASCHNLSELRHAEQIGADFAVLAPILPTPTHPGARTLGWEAAANLITRVNLPVFFLGGLELADMDRARHAGARGIAGISAFLT</sequence>
<dbReference type="PANTHER" id="PTHR47707:SF1">
    <property type="entry name" value="NUDIX HYDROLASE FAMILY PROTEIN"/>
    <property type="match status" value="1"/>
</dbReference>
<dbReference type="InterPro" id="IPR036206">
    <property type="entry name" value="ThiamineP_synth_sf"/>
</dbReference>
<dbReference type="Gene3D" id="3.20.20.70">
    <property type="entry name" value="Aldolase class I"/>
    <property type="match status" value="1"/>
</dbReference>
<dbReference type="RefSeq" id="WP_256602042.1">
    <property type="nucleotide sequence ID" value="NZ_JANIBJ010000014.1"/>
</dbReference>
<evidence type="ECO:0000256" key="16">
    <source>
        <dbReference type="ARBA" id="ARBA00042798"/>
    </source>
</evidence>
<dbReference type="InterPro" id="IPR000086">
    <property type="entry name" value="NUDIX_hydrolase_dom"/>
</dbReference>
<evidence type="ECO:0000259" key="17">
    <source>
        <dbReference type="PROSITE" id="PS51462"/>
    </source>
</evidence>
<dbReference type="Proteomes" id="UP001524499">
    <property type="component" value="Unassembled WGS sequence"/>
</dbReference>
<evidence type="ECO:0000256" key="15">
    <source>
        <dbReference type="ARBA" id="ARBA00041979"/>
    </source>
</evidence>
<proteinExistence type="inferred from homology"/>
<evidence type="ECO:0000313" key="18">
    <source>
        <dbReference type="EMBL" id="MCQ8104259.1"/>
    </source>
</evidence>
<gene>
    <name evidence="18" type="ORF">NP590_09090</name>
</gene>
<dbReference type="Gene3D" id="3.90.79.10">
    <property type="entry name" value="Nucleoside Triphosphate Pyrophosphohydrolase"/>
    <property type="match status" value="1"/>
</dbReference>
<comment type="catalytic activity">
    <reaction evidence="10">
        <text>8-oxo-dGTP + H2O = 8-oxo-dGMP + diphosphate + H(+)</text>
        <dbReference type="Rhea" id="RHEA:31575"/>
        <dbReference type="ChEBI" id="CHEBI:15377"/>
        <dbReference type="ChEBI" id="CHEBI:15378"/>
        <dbReference type="ChEBI" id="CHEBI:33019"/>
        <dbReference type="ChEBI" id="CHEBI:63224"/>
        <dbReference type="ChEBI" id="CHEBI:77896"/>
        <dbReference type="EC" id="3.6.1.55"/>
    </reaction>
</comment>
<keyword evidence="9" id="KW-0234">DNA repair</keyword>
<evidence type="ECO:0000256" key="13">
    <source>
        <dbReference type="ARBA" id="ARBA00040794"/>
    </source>
</evidence>
<organism evidence="18 19">
    <name type="scientific">Methylomonas subterranea</name>
    <dbReference type="NCBI Taxonomy" id="2952225"/>
    <lineage>
        <taxon>Bacteria</taxon>
        <taxon>Pseudomonadati</taxon>
        <taxon>Pseudomonadota</taxon>
        <taxon>Gammaproteobacteria</taxon>
        <taxon>Methylococcales</taxon>
        <taxon>Methylococcaceae</taxon>
        <taxon>Methylomonas</taxon>
    </lineage>
</organism>
<dbReference type="GO" id="GO:0016787">
    <property type="term" value="F:hydrolase activity"/>
    <property type="evidence" value="ECO:0007669"/>
    <property type="project" value="UniProtKB-KW"/>
</dbReference>
<evidence type="ECO:0000256" key="4">
    <source>
        <dbReference type="ARBA" id="ARBA00022705"/>
    </source>
</evidence>
<dbReference type="PROSITE" id="PS00893">
    <property type="entry name" value="NUDIX_BOX"/>
    <property type="match status" value="1"/>
</dbReference>
<keyword evidence="5" id="KW-0479">Metal-binding</keyword>
<dbReference type="InterPro" id="IPR013785">
    <property type="entry name" value="Aldolase_TIM"/>
</dbReference>
<evidence type="ECO:0000313" key="19">
    <source>
        <dbReference type="Proteomes" id="UP001524499"/>
    </source>
</evidence>
<dbReference type="InterPro" id="IPR047127">
    <property type="entry name" value="MutT-like"/>
</dbReference>
<comment type="caution">
    <text evidence="18">The sequence shown here is derived from an EMBL/GenBank/DDBJ whole genome shotgun (WGS) entry which is preliminary data.</text>
</comment>
<dbReference type="EC" id="3.6.1.55" evidence="12"/>
<keyword evidence="19" id="KW-1185">Reference proteome</keyword>
<dbReference type="InterPro" id="IPR003561">
    <property type="entry name" value="Mutator_MutT"/>
</dbReference>